<dbReference type="AlphaFoldDB" id="A0A0W0Y4R7"/>
<organism evidence="2 3">
    <name type="scientific">Legionella quinlivanii</name>
    <dbReference type="NCBI Taxonomy" id="45073"/>
    <lineage>
        <taxon>Bacteria</taxon>
        <taxon>Pseudomonadati</taxon>
        <taxon>Pseudomonadota</taxon>
        <taxon>Gammaproteobacteria</taxon>
        <taxon>Legionellales</taxon>
        <taxon>Legionellaceae</taxon>
        <taxon>Legionella</taxon>
    </lineage>
</organism>
<dbReference type="OrthoDB" id="5638044at2"/>
<evidence type="ECO:0000313" key="2">
    <source>
        <dbReference type="EMBL" id="KTD51728.1"/>
    </source>
</evidence>
<dbReference type="PATRIC" id="fig|45073.5.peg.602"/>
<dbReference type="STRING" id="45073.Lqui_0572"/>
<evidence type="ECO:0000256" key="1">
    <source>
        <dbReference type="SAM" id="Phobius"/>
    </source>
</evidence>
<accession>A0A0W0Y4R7</accession>
<keyword evidence="3" id="KW-1185">Reference proteome</keyword>
<reference evidence="2 3" key="1">
    <citation type="submission" date="2015-11" db="EMBL/GenBank/DDBJ databases">
        <title>Genomic analysis of 38 Legionella species identifies large and diverse effector repertoires.</title>
        <authorList>
            <person name="Burstein D."/>
            <person name="Amaro F."/>
            <person name="Zusman T."/>
            <person name="Lifshitz Z."/>
            <person name="Cohen O."/>
            <person name="Gilbert J.A."/>
            <person name="Pupko T."/>
            <person name="Shuman H.A."/>
            <person name="Segal G."/>
        </authorList>
    </citation>
    <scope>NUCLEOTIDE SEQUENCE [LARGE SCALE GENOMIC DNA]</scope>
    <source>
        <strain evidence="2 3">CDC#1442-AUS-E</strain>
    </source>
</reference>
<sequence length="183" mass="20244">MNTNKISAIFRDERTLEKTISHLTEKTLSLGEVSVQGPPSKMVEKFGRPYVNPETVQKAEDFSPKQEPYMHDDFGWAQGFSISIPMFVGIILGLLAGGELNHYADNLVFGVIGGLIGAAIGIGLMKSMRNARIAKIEKQEHMGGFVLWLACTNEQQQQAIFSILNEHHAENITLHSDNPHIVS</sequence>
<keyword evidence="1" id="KW-1133">Transmembrane helix</keyword>
<name>A0A0W0Y4R7_9GAMM</name>
<gene>
    <name evidence="2" type="ORF">Lqui_0572</name>
</gene>
<dbReference type="Proteomes" id="UP000054618">
    <property type="component" value="Unassembled WGS sequence"/>
</dbReference>
<comment type="caution">
    <text evidence="2">The sequence shown here is derived from an EMBL/GenBank/DDBJ whole genome shotgun (WGS) entry which is preliminary data.</text>
</comment>
<evidence type="ECO:0008006" key="4">
    <source>
        <dbReference type="Google" id="ProtNLM"/>
    </source>
</evidence>
<proteinExistence type="predicted"/>
<keyword evidence="1" id="KW-0812">Transmembrane</keyword>
<protein>
    <recommendedName>
        <fullName evidence="4">Transmembrane protein</fullName>
    </recommendedName>
</protein>
<keyword evidence="1" id="KW-0472">Membrane</keyword>
<feature type="transmembrane region" description="Helical" evidence="1">
    <location>
        <begin position="107"/>
        <end position="125"/>
    </location>
</feature>
<feature type="transmembrane region" description="Helical" evidence="1">
    <location>
        <begin position="74"/>
        <end position="95"/>
    </location>
</feature>
<dbReference type="EMBL" id="LNYS01000006">
    <property type="protein sequence ID" value="KTD51728.1"/>
    <property type="molecule type" value="Genomic_DNA"/>
</dbReference>
<dbReference type="RefSeq" id="WP_058506685.1">
    <property type="nucleotide sequence ID" value="NZ_CAAAIK010000002.1"/>
</dbReference>
<evidence type="ECO:0000313" key="3">
    <source>
        <dbReference type="Proteomes" id="UP000054618"/>
    </source>
</evidence>